<dbReference type="AlphaFoldDB" id="A0A1H1BQ97"/>
<dbReference type="Proteomes" id="UP000199481">
    <property type="component" value="Unassembled WGS sequence"/>
</dbReference>
<dbReference type="RefSeq" id="WP_176944136.1">
    <property type="nucleotide sequence ID" value="NZ_CP084916.1"/>
</dbReference>
<keyword evidence="2" id="KW-1185">Reference proteome</keyword>
<organism evidence="1 2">
    <name type="scientific">Carnobacterium viridans</name>
    <dbReference type="NCBI Taxonomy" id="174587"/>
    <lineage>
        <taxon>Bacteria</taxon>
        <taxon>Bacillati</taxon>
        <taxon>Bacillota</taxon>
        <taxon>Bacilli</taxon>
        <taxon>Lactobacillales</taxon>
        <taxon>Carnobacteriaceae</taxon>
        <taxon>Carnobacterium</taxon>
    </lineage>
</organism>
<reference evidence="2" key="1">
    <citation type="submission" date="2016-10" db="EMBL/GenBank/DDBJ databases">
        <authorList>
            <person name="Varghese N."/>
            <person name="Submissions S."/>
        </authorList>
    </citation>
    <scope>NUCLEOTIDE SEQUENCE [LARGE SCALE GENOMIC DNA]</scope>
    <source>
        <strain evidence="2">MPL-11</strain>
    </source>
</reference>
<protein>
    <submittedName>
        <fullName evidence="1">Uncharacterized protein</fullName>
    </submittedName>
</protein>
<dbReference type="EMBL" id="FNJW01000008">
    <property type="protein sequence ID" value="SDQ54033.1"/>
    <property type="molecule type" value="Genomic_DNA"/>
</dbReference>
<evidence type="ECO:0000313" key="1">
    <source>
        <dbReference type="EMBL" id="SDQ54033.1"/>
    </source>
</evidence>
<proteinExistence type="predicted"/>
<gene>
    <name evidence="1" type="ORF">SAMN04487752_2687</name>
</gene>
<evidence type="ECO:0000313" key="2">
    <source>
        <dbReference type="Proteomes" id="UP000199481"/>
    </source>
</evidence>
<accession>A0A1H1BQ97</accession>
<name>A0A1H1BQ97_9LACT</name>
<sequence length="56" mass="6512">MKVYIVAYTDGVVMFPAHNKFYRSKDAAKKKCNQMNEGRKANNQVSVFCADNWHKE</sequence>